<dbReference type="NCBIfam" id="TIGR01198">
    <property type="entry name" value="pgl"/>
    <property type="match status" value="1"/>
</dbReference>
<name>A0A4R4X702_9ACTN</name>
<dbReference type="RefSeq" id="WP_132319972.1">
    <property type="nucleotide sequence ID" value="NZ_SMKR01000049.1"/>
</dbReference>
<dbReference type="AlphaFoldDB" id="A0A4R4X702"/>
<dbReference type="EMBL" id="SMKR01000049">
    <property type="protein sequence ID" value="TDD26135.1"/>
    <property type="molecule type" value="Genomic_DNA"/>
</dbReference>
<dbReference type="OrthoDB" id="9810967at2"/>
<gene>
    <name evidence="7 9" type="primary">pgl</name>
    <name evidence="9" type="ORF">E1218_13745</name>
</gene>
<comment type="pathway">
    <text evidence="3 7">Carbohydrate degradation; pentose phosphate pathway; D-ribulose 5-phosphate from D-glucose 6-phosphate (oxidative stage): step 2/3.</text>
</comment>
<organism evidence="9 10">
    <name type="scientific">Kribbella turkmenica</name>
    <dbReference type="NCBI Taxonomy" id="2530375"/>
    <lineage>
        <taxon>Bacteria</taxon>
        <taxon>Bacillati</taxon>
        <taxon>Actinomycetota</taxon>
        <taxon>Actinomycetes</taxon>
        <taxon>Propionibacteriales</taxon>
        <taxon>Kribbellaceae</taxon>
        <taxon>Kribbella</taxon>
    </lineage>
</organism>
<evidence type="ECO:0000256" key="4">
    <source>
        <dbReference type="ARBA" id="ARBA00010662"/>
    </source>
</evidence>
<dbReference type="GO" id="GO:0005975">
    <property type="term" value="P:carbohydrate metabolic process"/>
    <property type="evidence" value="ECO:0007669"/>
    <property type="project" value="UniProtKB-UniRule"/>
</dbReference>
<dbReference type="Gene3D" id="3.40.50.1360">
    <property type="match status" value="1"/>
</dbReference>
<proteinExistence type="inferred from homology"/>
<dbReference type="GO" id="GO:0006098">
    <property type="term" value="P:pentose-phosphate shunt"/>
    <property type="evidence" value="ECO:0007669"/>
    <property type="project" value="UniProtKB-UniPathway"/>
</dbReference>
<evidence type="ECO:0000313" key="10">
    <source>
        <dbReference type="Proteomes" id="UP000295172"/>
    </source>
</evidence>
<evidence type="ECO:0000256" key="6">
    <source>
        <dbReference type="ARBA" id="ARBA00020337"/>
    </source>
</evidence>
<keyword evidence="7 9" id="KW-0378">Hydrolase</keyword>
<dbReference type="InterPro" id="IPR005900">
    <property type="entry name" value="6-phosphogluconolactonase_DevB"/>
</dbReference>
<evidence type="ECO:0000259" key="8">
    <source>
        <dbReference type="Pfam" id="PF01182"/>
    </source>
</evidence>
<dbReference type="EC" id="3.1.1.31" evidence="5 7"/>
<evidence type="ECO:0000256" key="5">
    <source>
        <dbReference type="ARBA" id="ARBA00013198"/>
    </source>
</evidence>
<dbReference type="Pfam" id="PF01182">
    <property type="entry name" value="Glucosamine_iso"/>
    <property type="match status" value="1"/>
</dbReference>
<evidence type="ECO:0000313" key="9">
    <source>
        <dbReference type="EMBL" id="TDD26135.1"/>
    </source>
</evidence>
<sequence length="256" mass="26835">MSSPSILVNRDAEGLAHAVAARLITRLVDVQSSGRVAQVVLTGGRVAAVVYRAVAESPARSAIDWRRVEFWWGDERFLPAGDPERNETQAREALLDHVDVDPARVHPMPADTGQGAEAAAAAYADALAKAVGAGDRDGVPTFDVLLLGVGPDGHVASLFPEHAGLHAEDVSSIAVHGAPKPPPTRTSLTFPALNRAHEVWFVVSGADKAKAVRLALAGTGRLQIPAAGVTGLNRTLWLLDEASAGEIPSSIRAPRT</sequence>
<evidence type="ECO:0000256" key="7">
    <source>
        <dbReference type="RuleBase" id="RU365095"/>
    </source>
</evidence>
<dbReference type="CDD" id="cd01400">
    <property type="entry name" value="6PGL"/>
    <property type="match status" value="1"/>
</dbReference>
<dbReference type="InterPro" id="IPR037171">
    <property type="entry name" value="NagB/RpiA_transferase-like"/>
</dbReference>
<dbReference type="Proteomes" id="UP000295172">
    <property type="component" value="Unassembled WGS sequence"/>
</dbReference>
<keyword evidence="10" id="KW-1185">Reference proteome</keyword>
<comment type="similarity">
    <text evidence="4 7">Belongs to the glucosamine/galactosamine-6-phosphate isomerase family. 6-phosphogluconolactonase subfamily.</text>
</comment>
<evidence type="ECO:0000256" key="2">
    <source>
        <dbReference type="ARBA" id="ARBA00002681"/>
    </source>
</evidence>
<dbReference type="InterPro" id="IPR039104">
    <property type="entry name" value="6PGL"/>
</dbReference>
<protein>
    <recommendedName>
        <fullName evidence="6 7">6-phosphogluconolactonase</fullName>
        <shortName evidence="7">6PGL</shortName>
        <ecNumber evidence="5 7">3.1.1.31</ecNumber>
    </recommendedName>
</protein>
<comment type="function">
    <text evidence="2 7">Hydrolysis of 6-phosphogluconolactone to 6-phosphogluconate.</text>
</comment>
<dbReference type="PANTHER" id="PTHR11054">
    <property type="entry name" value="6-PHOSPHOGLUCONOLACTONASE"/>
    <property type="match status" value="1"/>
</dbReference>
<dbReference type="InterPro" id="IPR006148">
    <property type="entry name" value="Glc/Gal-6P_isomerase"/>
</dbReference>
<accession>A0A4R4X702</accession>
<comment type="catalytic activity">
    <reaction evidence="1 7">
        <text>6-phospho-D-glucono-1,5-lactone + H2O = 6-phospho-D-gluconate + H(+)</text>
        <dbReference type="Rhea" id="RHEA:12556"/>
        <dbReference type="ChEBI" id="CHEBI:15377"/>
        <dbReference type="ChEBI" id="CHEBI:15378"/>
        <dbReference type="ChEBI" id="CHEBI:57955"/>
        <dbReference type="ChEBI" id="CHEBI:58759"/>
        <dbReference type="EC" id="3.1.1.31"/>
    </reaction>
</comment>
<evidence type="ECO:0000256" key="3">
    <source>
        <dbReference type="ARBA" id="ARBA00004961"/>
    </source>
</evidence>
<evidence type="ECO:0000256" key="1">
    <source>
        <dbReference type="ARBA" id="ARBA00000832"/>
    </source>
</evidence>
<feature type="domain" description="Glucosamine/galactosamine-6-phosphate isomerase" evidence="8">
    <location>
        <begin position="11"/>
        <end position="237"/>
    </location>
</feature>
<reference evidence="9 10" key="1">
    <citation type="submission" date="2019-02" db="EMBL/GenBank/DDBJ databases">
        <title>Draft genome sequences of novel Actinobacteria.</title>
        <authorList>
            <person name="Sahin N."/>
            <person name="Ay H."/>
            <person name="Saygin H."/>
        </authorList>
    </citation>
    <scope>NUCLEOTIDE SEQUENCE [LARGE SCALE GENOMIC DNA]</scope>
    <source>
        <strain evidence="9 10">16K104</strain>
    </source>
</reference>
<comment type="caution">
    <text evidence="9">The sequence shown here is derived from an EMBL/GenBank/DDBJ whole genome shotgun (WGS) entry which is preliminary data.</text>
</comment>
<dbReference type="SUPFAM" id="SSF100950">
    <property type="entry name" value="NagB/RpiA/CoA transferase-like"/>
    <property type="match status" value="1"/>
</dbReference>
<dbReference type="UniPathway" id="UPA00115">
    <property type="reaction ID" value="UER00409"/>
</dbReference>
<dbReference type="GO" id="GO:0017057">
    <property type="term" value="F:6-phosphogluconolactonase activity"/>
    <property type="evidence" value="ECO:0007669"/>
    <property type="project" value="UniProtKB-UniRule"/>
</dbReference>
<dbReference type="PANTHER" id="PTHR11054:SF0">
    <property type="entry name" value="6-PHOSPHOGLUCONOLACTONASE"/>
    <property type="match status" value="1"/>
</dbReference>